<dbReference type="Pfam" id="PF07963">
    <property type="entry name" value="N_methyl"/>
    <property type="match status" value="1"/>
</dbReference>
<gene>
    <name evidence="4" type="ORF">HMPREF1015_03155</name>
</gene>
<proteinExistence type="predicted"/>
<organism evidence="4 5">
    <name type="scientific">Bacillus smithii 7_3_47FAA</name>
    <dbReference type="NCBI Taxonomy" id="665952"/>
    <lineage>
        <taxon>Bacteria</taxon>
        <taxon>Bacillati</taxon>
        <taxon>Bacillota</taxon>
        <taxon>Bacilli</taxon>
        <taxon>Bacillales</taxon>
        <taxon>Bacillaceae</taxon>
        <taxon>Bacillus</taxon>
    </lineage>
</organism>
<dbReference type="NCBIfam" id="TIGR02532">
    <property type="entry name" value="IV_pilin_GFxxxE"/>
    <property type="match status" value="1"/>
</dbReference>
<name>G9QLR2_9BACI</name>
<dbReference type="InterPro" id="IPR045584">
    <property type="entry name" value="Pilin-like"/>
</dbReference>
<keyword evidence="5" id="KW-1185">Reference proteome</keyword>
<dbReference type="Proteomes" id="UP000011747">
    <property type="component" value="Unassembled WGS sequence"/>
</dbReference>
<dbReference type="GO" id="GO:0009986">
    <property type="term" value="C:cell surface"/>
    <property type="evidence" value="ECO:0007669"/>
    <property type="project" value="UniProtKB-SubCell"/>
</dbReference>
<dbReference type="AlphaFoldDB" id="G9QLR2"/>
<dbReference type="InterPro" id="IPR012902">
    <property type="entry name" value="N_methyl_site"/>
</dbReference>
<evidence type="ECO:0000256" key="3">
    <source>
        <dbReference type="SAM" id="Phobius"/>
    </source>
</evidence>
<dbReference type="EMBL" id="ACWF01000104">
    <property type="protein sequence ID" value="EHL77930.1"/>
    <property type="molecule type" value="Genomic_DNA"/>
</dbReference>
<evidence type="ECO:0000256" key="1">
    <source>
        <dbReference type="ARBA" id="ARBA00004241"/>
    </source>
</evidence>
<evidence type="ECO:0000313" key="5">
    <source>
        <dbReference type="Proteomes" id="UP000011747"/>
    </source>
</evidence>
<evidence type="ECO:0000256" key="2">
    <source>
        <dbReference type="ARBA" id="ARBA00023287"/>
    </source>
</evidence>
<accession>G9QLR2</accession>
<keyword evidence="2" id="KW-0178">Competence</keyword>
<dbReference type="SUPFAM" id="SSF54523">
    <property type="entry name" value="Pili subunits"/>
    <property type="match status" value="1"/>
</dbReference>
<feature type="transmembrane region" description="Helical" evidence="3">
    <location>
        <begin position="12"/>
        <end position="36"/>
    </location>
</feature>
<protein>
    <submittedName>
        <fullName evidence="4">Prepilin-type N-terminal cleavage/methylation domain-containing protein</fullName>
    </submittedName>
</protein>
<dbReference type="PATRIC" id="fig|665952.3.peg.1998"/>
<sequence length="148" mass="16819">MKRKQWNEQKGVTLIELLAAITLTTIVIAIAFSALFSAIKIYKDNQAQARLQQEADIILSHLNQISEKQNEITIRLSPDSRTLTIAANDDTYTYDQNYYEISINSNQLQPGDSVTLKTNTPIPILLYVKDRNLSNQQVKVSTTLERIH</sequence>
<keyword evidence="3" id="KW-0472">Membrane</keyword>
<keyword evidence="3" id="KW-1133">Transmembrane helix</keyword>
<dbReference type="HOGENOM" id="CLU_1755213_0_0_9"/>
<keyword evidence="3" id="KW-0812">Transmembrane</keyword>
<evidence type="ECO:0000313" key="4">
    <source>
        <dbReference type="EMBL" id="EHL77930.1"/>
    </source>
</evidence>
<comment type="caution">
    <text evidence="4">The sequence shown here is derived from an EMBL/GenBank/DDBJ whole genome shotgun (WGS) entry which is preliminary data.</text>
</comment>
<comment type="subcellular location">
    <subcellularLocation>
        <location evidence="1">Cell surface</location>
    </subcellularLocation>
</comment>
<dbReference type="PROSITE" id="PS00409">
    <property type="entry name" value="PROKAR_NTER_METHYL"/>
    <property type="match status" value="1"/>
</dbReference>
<dbReference type="GO" id="GO:0030420">
    <property type="term" value="P:establishment of competence for transformation"/>
    <property type="evidence" value="ECO:0007669"/>
    <property type="project" value="UniProtKB-KW"/>
</dbReference>
<dbReference type="RefSeq" id="WP_003354323.1">
    <property type="nucleotide sequence ID" value="NZ_JH414755.1"/>
</dbReference>
<reference evidence="4 5" key="1">
    <citation type="submission" date="2011-09" db="EMBL/GenBank/DDBJ databases">
        <title>The Genome Sequence of Bacillus smithii 7_3_47FAA.</title>
        <authorList>
            <consortium name="The Broad Institute Genome Sequencing Platform"/>
            <person name="Earl A."/>
            <person name="Ward D."/>
            <person name="Feldgarden M."/>
            <person name="Gevers D."/>
            <person name="Daigneault M."/>
            <person name="Strauss J."/>
            <person name="Allen-Vercoe E."/>
            <person name="Young S.K."/>
            <person name="Zeng Q."/>
            <person name="Gargeya S."/>
            <person name="Fitzgerald M."/>
            <person name="Haas B."/>
            <person name="Abouelleil A."/>
            <person name="Alvarado L."/>
            <person name="Arachchi H.M."/>
            <person name="Berlin A."/>
            <person name="Brown A."/>
            <person name="Chapman S.B."/>
            <person name="Chen Z."/>
            <person name="Dunbar C."/>
            <person name="Freedman E."/>
            <person name="Gearin G."/>
            <person name="Goldberg J."/>
            <person name="Griggs A."/>
            <person name="Gujja S."/>
            <person name="Heiman D."/>
            <person name="Howarth C."/>
            <person name="Larson L."/>
            <person name="Lui A."/>
            <person name="MacDonald P.J.P."/>
            <person name="Montmayeur A."/>
            <person name="Murphy C."/>
            <person name="Neiman D."/>
            <person name="Pearson M."/>
            <person name="Priest M."/>
            <person name="Roberts A."/>
            <person name="Saif S."/>
            <person name="Shea T."/>
            <person name="Shenoy N."/>
            <person name="Sisk P."/>
            <person name="Stolte C."/>
            <person name="Sykes S."/>
            <person name="Wortman J."/>
            <person name="Nusbaum C."/>
            <person name="Birren B."/>
        </authorList>
    </citation>
    <scope>NUCLEOTIDE SEQUENCE [LARGE SCALE GENOMIC DNA]</scope>
    <source>
        <strain evidence="4 5">7_3_47FAA</strain>
    </source>
</reference>